<dbReference type="EMBL" id="KN833729">
    <property type="protein sequence ID" value="KIK23184.1"/>
    <property type="molecule type" value="Genomic_DNA"/>
</dbReference>
<evidence type="ECO:0000313" key="2">
    <source>
        <dbReference type="EMBL" id="KIK23184.1"/>
    </source>
</evidence>
<organism evidence="2 3">
    <name type="scientific">Pisolithus microcarpus 441</name>
    <dbReference type="NCBI Taxonomy" id="765257"/>
    <lineage>
        <taxon>Eukaryota</taxon>
        <taxon>Fungi</taxon>
        <taxon>Dikarya</taxon>
        <taxon>Basidiomycota</taxon>
        <taxon>Agaricomycotina</taxon>
        <taxon>Agaricomycetes</taxon>
        <taxon>Agaricomycetidae</taxon>
        <taxon>Boletales</taxon>
        <taxon>Sclerodermatineae</taxon>
        <taxon>Pisolithaceae</taxon>
        <taxon>Pisolithus</taxon>
    </lineage>
</organism>
<dbReference type="AlphaFoldDB" id="A0A0C9ZB58"/>
<evidence type="ECO:0000256" key="1">
    <source>
        <dbReference type="SAM" id="MobiDB-lite"/>
    </source>
</evidence>
<accession>A0A0C9ZB58</accession>
<feature type="compositionally biased region" description="Pro residues" evidence="1">
    <location>
        <begin position="54"/>
        <end position="65"/>
    </location>
</feature>
<feature type="compositionally biased region" description="Polar residues" evidence="1">
    <location>
        <begin position="366"/>
        <end position="388"/>
    </location>
</feature>
<protein>
    <submittedName>
        <fullName evidence="2">Uncharacterized protein</fullName>
    </submittedName>
</protein>
<dbReference type="Proteomes" id="UP000054018">
    <property type="component" value="Unassembled WGS sequence"/>
</dbReference>
<proteinExistence type="predicted"/>
<reference evidence="3" key="2">
    <citation type="submission" date="2015-01" db="EMBL/GenBank/DDBJ databases">
        <title>Evolutionary Origins and Diversification of the Mycorrhizal Mutualists.</title>
        <authorList>
            <consortium name="DOE Joint Genome Institute"/>
            <consortium name="Mycorrhizal Genomics Consortium"/>
            <person name="Kohler A."/>
            <person name="Kuo A."/>
            <person name="Nagy L.G."/>
            <person name="Floudas D."/>
            <person name="Copeland A."/>
            <person name="Barry K.W."/>
            <person name="Cichocki N."/>
            <person name="Veneault-Fourrey C."/>
            <person name="LaButti K."/>
            <person name="Lindquist E.A."/>
            <person name="Lipzen A."/>
            <person name="Lundell T."/>
            <person name="Morin E."/>
            <person name="Murat C."/>
            <person name="Riley R."/>
            <person name="Ohm R."/>
            <person name="Sun H."/>
            <person name="Tunlid A."/>
            <person name="Henrissat B."/>
            <person name="Grigoriev I.V."/>
            <person name="Hibbett D.S."/>
            <person name="Martin F."/>
        </authorList>
    </citation>
    <scope>NUCLEOTIDE SEQUENCE [LARGE SCALE GENOMIC DNA]</scope>
    <source>
        <strain evidence="3">441</strain>
    </source>
</reference>
<dbReference type="OrthoDB" id="2666771at2759"/>
<reference evidence="2 3" key="1">
    <citation type="submission" date="2014-04" db="EMBL/GenBank/DDBJ databases">
        <authorList>
            <consortium name="DOE Joint Genome Institute"/>
            <person name="Kuo A."/>
            <person name="Kohler A."/>
            <person name="Costa M.D."/>
            <person name="Nagy L.G."/>
            <person name="Floudas D."/>
            <person name="Copeland A."/>
            <person name="Barry K.W."/>
            <person name="Cichocki N."/>
            <person name="Veneault-Fourrey C."/>
            <person name="LaButti K."/>
            <person name="Lindquist E.A."/>
            <person name="Lipzen A."/>
            <person name="Lundell T."/>
            <person name="Morin E."/>
            <person name="Murat C."/>
            <person name="Sun H."/>
            <person name="Tunlid A."/>
            <person name="Henrissat B."/>
            <person name="Grigoriev I.V."/>
            <person name="Hibbett D.S."/>
            <person name="Martin F."/>
            <person name="Nordberg H.P."/>
            <person name="Cantor M.N."/>
            <person name="Hua S.X."/>
        </authorList>
    </citation>
    <scope>NUCLEOTIDE SEQUENCE [LARGE SCALE GENOMIC DNA]</scope>
    <source>
        <strain evidence="2 3">441</strain>
    </source>
</reference>
<feature type="region of interest" description="Disordered" evidence="1">
    <location>
        <begin position="118"/>
        <end position="144"/>
    </location>
</feature>
<feature type="region of interest" description="Disordered" evidence="1">
    <location>
        <begin position="363"/>
        <end position="400"/>
    </location>
</feature>
<keyword evidence="3" id="KW-1185">Reference proteome</keyword>
<dbReference type="HOGENOM" id="CLU_032334_0_0_1"/>
<evidence type="ECO:0000313" key="3">
    <source>
        <dbReference type="Proteomes" id="UP000054018"/>
    </source>
</evidence>
<sequence>MASHFGFCRGSEGTCNCEHFTRQAIDGPPICWECMHGMSKHPDTTPMEHSPSPLADPLPPPPSQPQTPATMPATTSNGKILGLFCNLTAIQHQAALPLDARAKALATLSSQKKVEYKKLAKGPTPANPTKGPQRAHIPTGSNYAQSWSDSSSIFHKDGNLKCTKAPASKTYFSEVQSMRNRRCFIPSTAGGNVPINSLWSFTNVDKQLCEWFPHIFQYLDEHSNRKRSSSVHLRSEMPDWQLLMCHRGLFSIVQVVYPNRSTLLENKGRGKAGIAESTLWFTSRKAIPDDIYKSWNTEPIVVGSDSDSESYDFSANDTDVISISGTGSNSGNASDIDVKLSSSMINLELNDHAAHVVLLDRGKGATKQQKTPPRQSGKQSCALQSPVQSLPAGKRLKNGM</sequence>
<feature type="region of interest" description="Disordered" evidence="1">
    <location>
        <begin position="42"/>
        <end position="73"/>
    </location>
</feature>
<gene>
    <name evidence="2" type="ORF">PISMIDRAFT_23524</name>
</gene>
<name>A0A0C9ZB58_9AGAM</name>